<keyword evidence="6 9" id="KW-0413">Isomerase</keyword>
<keyword evidence="5 8" id="KW-0694">RNA-binding</keyword>
<reference evidence="11 12" key="1">
    <citation type="submission" date="2018-10" db="EMBL/GenBank/DDBJ databases">
        <title>Comparative functional genomics of the obligate endosymbiont Buchnera aphidicola.</title>
        <authorList>
            <person name="Chong R.A."/>
        </authorList>
    </citation>
    <scope>NUCLEOTIDE SEQUENCE [LARGE SCALE GENOMIC DNA]</scope>
    <source>
        <strain evidence="11 12">Tma</strain>
    </source>
</reference>
<evidence type="ECO:0000256" key="2">
    <source>
        <dbReference type="ARBA" id="ARBA00002876"/>
    </source>
</evidence>
<comment type="similarity">
    <text evidence="3 9">Belongs to the pseudouridine synthase RluA family.</text>
</comment>
<feature type="domain" description="RNA-binding S4" evidence="10">
    <location>
        <begin position="18"/>
        <end position="81"/>
    </location>
</feature>
<dbReference type="InterPro" id="IPR050188">
    <property type="entry name" value="RluA_PseudoU_synthase"/>
</dbReference>
<evidence type="ECO:0000256" key="3">
    <source>
        <dbReference type="ARBA" id="ARBA00010876"/>
    </source>
</evidence>
<dbReference type="PROSITE" id="PS50889">
    <property type="entry name" value="S4"/>
    <property type="match status" value="1"/>
</dbReference>
<dbReference type="CDD" id="cd00165">
    <property type="entry name" value="S4"/>
    <property type="match status" value="1"/>
</dbReference>
<dbReference type="SMART" id="SM00363">
    <property type="entry name" value="S4"/>
    <property type="match status" value="1"/>
</dbReference>
<comment type="function">
    <text evidence="2">Responsible for synthesis of pseudouridine from uracil at positions 955, 2504 and 2580 in 23S ribosomal RNA.</text>
</comment>
<feature type="active site" evidence="7">
    <location>
        <position position="143"/>
    </location>
</feature>
<dbReference type="Proteomes" id="UP000298603">
    <property type="component" value="Chromosome"/>
</dbReference>
<dbReference type="Pfam" id="PF00849">
    <property type="entry name" value="PseudoU_synth_2"/>
    <property type="match status" value="1"/>
</dbReference>
<dbReference type="InterPro" id="IPR006225">
    <property type="entry name" value="PsdUridine_synth_RluC/D"/>
</dbReference>
<evidence type="ECO:0000256" key="7">
    <source>
        <dbReference type="PIRSR" id="PIRSR606225-1"/>
    </source>
</evidence>
<proteinExistence type="inferred from homology"/>
<dbReference type="PROSITE" id="PS01129">
    <property type="entry name" value="PSI_RLU"/>
    <property type="match status" value="1"/>
</dbReference>
<sequence length="318" mass="37549">MYNKNILNIKITANESEQRIDNFIRKKFQKISKNKLYKIIRIGCIKVNQKKTFPSYKLKINDTLSYFKDIQLKENKYGNIILSKNIKKKILSSILFEDNDLLVINKPSGIAVHGGSGLKFGIIEIFRILKPKCKFLELIHRIDRDTSGILMLAKKKSILRDIHKQFREKKIFKKYIAIVHGILNINKQHIFASLKKNKLKNGIKIVKIDPLGQKSLSIIKVKKRFNENTLIEIIPKTGRTHQIRVHCAYIGYPIIFDNIYGNHELDYNIHLKKKYKKILLHANEIRFYHPKQKKQYFLNAPLRNRFKIFLNQINKQKN</sequence>
<evidence type="ECO:0000256" key="8">
    <source>
        <dbReference type="PROSITE-ProRule" id="PRU00182"/>
    </source>
</evidence>
<dbReference type="OrthoDB" id="9807829at2"/>
<dbReference type="PANTHER" id="PTHR21600:SF92">
    <property type="entry name" value="RIBOSOMAL LARGE SUBUNIT PSEUDOURIDINE SYNTHASE C"/>
    <property type="match status" value="1"/>
</dbReference>
<dbReference type="CDD" id="cd02869">
    <property type="entry name" value="PseudoU_synth_RluA_like"/>
    <property type="match status" value="1"/>
</dbReference>
<dbReference type="InterPro" id="IPR020103">
    <property type="entry name" value="PsdUridine_synth_cat_dom_sf"/>
</dbReference>
<evidence type="ECO:0000256" key="9">
    <source>
        <dbReference type="RuleBase" id="RU362028"/>
    </source>
</evidence>
<evidence type="ECO:0000256" key="1">
    <source>
        <dbReference type="ARBA" id="ARBA00000381"/>
    </source>
</evidence>
<dbReference type="InterPro" id="IPR006224">
    <property type="entry name" value="PsdUridine_synth_RluA-like_CS"/>
</dbReference>
<evidence type="ECO:0000259" key="10">
    <source>
        <dbReference type="SMART" id="SM00363"/>
    </source>
</evidence>
<dbReference type="EMBL" id="CP032996">
    <property type="protein sequence ID" value="QCI27228.1"/>
    <property type="molecule type" value="Genomic_DNA"/>
</dbReference>
<evidence type="ECO:0000256" key="4">
    <source>
        <dbReference type="ARBA" id="ARBA00022552"/>
    </source>
</evidence>
<evidence type="ECO:0000313" key="11">
    <source>
        <dbReference type="EMBL" id="QCI27228.1"/>
    </source>
</evidence>
<keyword evidence="4" id="KW-0698">rRNA processing</keyword>
<dbReference type="GO" id="GO:0003723">
    <property type="term" value="F:RNA binding"/>
    <property type="evidence" value="ECO:0007669"/>
    <property type="project" value="UniProtKB-KW"/>
</dbReference>
<name>A0A4D6YMZ6_9GAMM</name>
<dbReference type="GO" id="GO:0000455">
    <property type="term" value="P:enzyme-directed rRNA pseudouridine synthesis"/>
    <property type="evidence" value="ECO:0007669"/>
    <property type="project" value="TreeGrafter"/>
</dbReference>
<dbReference type="EC" id="5.4.99.-" evidence="9"/>
<dbReference type="SUPFAM" id="SSF55174">
    <property type="entry name" value="Alpha-L RNA-binding motif"/>
    <property type="match status" value="1"/>
</dbReference>
<comment type="catalytic activity">
    <reaction evidence="9">
        <text>a uridine in RNA = a pseudouridine in RNA</text>
        <dbReference type="Rhea" id="RHEA:48348"/>
        <dbReference type="Rhea" id="RHEA-COMP:12068"/>
        <dbReference type="Rhea" id="RHEA-COMP:12069"/>
        <dbReference type="ChEBI" id="CHEBI:65314"/>
        <dbReference type="ChEBI" id="CHEBI:65315"/>
    </reaction>
</comment>
<dbReference type="NCBIfam" id="TIGR00005">
    <property type="entry name" value="rluA_subfam"/>
    <property type="match status" value="1"/>
</dbReference>
<dbReference type="InterPro" id="IPR006145">
    <property type="entry name" value="PsdUridine_synth_RsuA/RluA"/>
</dbReference>
<dbReference type="Gene3D" id="3.10.290.10">
    <property type="entry name" value="RNA-binding S4 domain"/>
    <property type="match status" value="1"/>
</dbReference>
<organism evidence="11 12">
    <name type="scientific">Buchnera aphidicola</name>
    <name type="common">Therioaphis trifolii</name>
    <dbReference type="NCBI Taxonomy" id="1241884"/>
    <lineage>
        <taxon>Bacteria</taxon>
        <taxon>Pseudomonadati</taxon>
        <taxon>Pseudomonadota</taxon>
        <taxon>Gammaproteobacteria</taxon>
        <taxon>Enterobacterales</taxon>
        <taxon>Erwiniaceae</taxon>
        <taxon>Buchnera</taxon>
    </lineage>
</organism>
<protein>
    <recommendedName>
        <fullName evidence="9">Pseudouridine synthase</fullName>
        <ecNumber evidence="9">5.4.99.-</ecNumber>
    </recommendedName>
</protein>
<dbReference type="GO" id="GO:0160141">
    <property type="term" value="F:23S rRNA pseudouridine(955/2504/2580) synthase activity"/>
    <property type="evidence" value="ECO:0007669"/>
    <property type="project" value="UniProtKB-EC"/>
</dbReference>
<dbReference type="InterPro" id="IPR036986">
    <property type="entry name" value="S4_RNA-bd_sf"/>
</dbReference>
<evidence type="ECO:0000256" key="6">
    <source>
        <dbReference type="ARBA" id="ARBA00023235"/>
    </source>
</evidence>
<dbReference type="SUPFAM" id="SSF55120">
    <property type="entry name" value="Pseudouridine synthase"/>
    <property type="match status" value="1"/>
</dbReference>
<dbReference type="InterPro" id="IPR002942">
    <property type="entry name" value="S4_RNA-bd"/>
</dbReference>
<dbReference type="Pfam" id="PF01479">
    <property type="entry name" value="S4"/>
    <property type="match status" value="1"/>
</dbReference>
<dbReference type="Gene3D" id="3.30.2350.10">
    <property type="entry name" value="Pseudouridine synthase"/>
    <property type="match status" value="1"/>
</dbReference>
<evidence type="ECO:0000313" key="12">
    <source>
        <dbReference type="Proteomes" id="UP000298603"/>
    </source>
</evidence>
<dbReference type="PANTHER" id="PTHR21600">
    <property type="entry name" value="MITOCHONDRIAL RNA PSEUDOURIDINE SYNTHASE"/>
    <property type="match status" value="1"/>
</dbReference>
<evidence type="ECO:0000256" key="5">
    <source>
        <dbReference type="ARBA" id="ARBA00022884"/>
    </source>
</evidence>
<accession>A0A4D6YMZ6</accession>
<gene>
    <name evidence="11" type="ORF">D9V81_01195</name>
</gene>
<comment type="catalytic activity">
    <reaction evidence="1">
        <text>uridine(955/2504/2580) in 23S rRNA = pseudouridine(955/2504/2580) in 23S rRNA</text>
        <dbReference type="Rhea" id="RHEA:42528"/>
        <dbReference type="Rhea" id="RHEA-COMP:10099"/>
        <dbReference type="Rhea" id="RHEA-COMP:10100"/>
        <dbReference type="ChEBI" id="CHEBI:65314"/>
        <dbReference type="ChEBI" id="CHEBI:65315"/>
        <dbReference type="EC" id="5.4.99.24"/>
    </reaction>
</comment>
<dbReference type="RefSeq" id="WP_158349493.1">
    <property type="nucleotide sequence ID" value="NZ_CP032996.1"/>
</dbReference>
<keyword evidence="12" id="KW-1185">Reference proteome</keyword>
<dbReference type="AlphaFoldDB" id="A0A4D6YMZ6"/>